<feature type="region of interest" description="Disordered" evidence="1">
    <location>
        <begin position="30"/>
        <end position="62"/>
    </location>
</feature>
<sequence>MQVVAAIITISTFAFGVFQSTHVQELLGGDDIEAPENSSDTLQNESDNEEGEESVGGDPRLSNGLFEIVSTTETANLTYRFTVDGAVAAASADGNEADVDSDGPWDDTISDSGDGTVTVMGKTGNQDGDAFEIDGSISSFERTGGDSGMRLEFDDEFVTPRLVTDPMAYNRTFEIISTSEDDTFTYQFIVDGAVYEAQANGNQGDIDSGGEWEDTIRENDDGTVTVFGREGLAEGDVFLVNGDIEEFWKTGGDSGMILQLDERDVTDEFVDNDTAAQEG</sequence>
<feature type="compositionally biased region" description="Acidic residues" evidence="1">
    <location>
        <begin position="46"/>
        <end position="55"/>
    </location>
</feature>
<proteinExistence type="predicted"/>
<reference evidence="2 3" key="1">
    <citation type="submission" date="2017-09" db="EMBL/GenBank/DDBJ databases">
        <authorList>
            <person name="Ehlers B."/>
            <person name="Leendertz F.H."/>
        </authorList>
    </citation>
    <scope>NUCLEOTIDE SEQUENCE [LARGE SCALE GENOMIC DNA]</scope>
    <source>
        <strain evidence="2 3">DSM 27208</strain>
    </source>
</reference>
<evidence type="ECO:0000313" key="3">
    <source>
        <dbReference type="Proteomes" id="UP000219453"/>
    </source>
</evidence>
<accession>A0A285NBJ7</accession>
<evidence type="ECO:0000256" key="1">
    <source>
        <dbReference type="SAM" id="MobiDB-lite"/>
    </source>
</evidence>
<dbReference type="OrthoDB" id="247704at2157"/>
<name>A0A285NBJ7_NATPI</name>
<gene>
    <name evidence="2" type="ORF">SAMN06269185_1124</name>
</gene>
<evidence type="ECO:0000313" key="2">
    <source>
        <dbReference type="EMBL" id="SNZ06307.1"/>
    </source>
</evidence>
<dbReference type="EMBL" id="OBEJ01000001">
    <property type="protein sequence ID" value="SNZ06307.1"/>
    <property type="molecule type" value="Genomic_DNA"/>
</dbReference>
<keyword evidence="3" id="KW-1185">Reference proteome</keyword>
<organism evidence="2 3">
    <name type="scientific">Natronoarchaeum philippinense</name>
    <dbReference type="NCBI Taxonomy" id="558529"/>
    <lineage>
        <taxon>Archaea</taxon>
        <taxon>Methanobacteriati</taxon>
        <taxon>Methanobacteriota</taxon>
        <taxon>Stenosarchaea group</taxon>
        <taxon>Halobacteria</taxon>
        <taxon>Halobacteriales</taxon>
        <taxon>Natronoarchaeaceae</taxon>
    </lineage>
</organism>
<dbReference type="RefSeq" id="WP_143824917.1">
    <property type="nucleotide sequence ID" value="NZ_OBEJ01000001.1"/>
</dbReference>
<protein>
    <submittedName>
        <fullName evidence="2">Uncharacterized protein</fullName>
    </submittedName>
</protein>
<feature type="compositionally biased region" description="Polar residues" evidence="1">
    <location>
        <begin position="36"/>
        <end position="45"/>
    </location>
</feature>
<dbReference type="Proteomes" id="UP000219453">
    <property type="component" value="Unassembled WGS sequence"/>
</dbReference>
<dbReference type="AlphaFoldDB" id="A0A285NBJ7"/>